<evidence type="ECO:0000313" key="8">
    <source>
        <dbReference type="EMBL" id="PWA53988.1"/>
    </source>
</evidence>
<feature type="domain" description="Helicase-associated" evidence="7">
    <location>
        <begin position="204"/>
        <end position="279"/>
    </location>
</feature>
<evidence type="ECO:0000259" key="7">
    <source>
        <dbReference type="SMART" id="SM00847"/>
    </source>
</evidence>
<sequence length="387" mass="43412">MRDDLQAVIITSVGEFRKFKLYFNAFSVTYNRIYETEESLEENCITNYYDATSNKFEELLDATCGTGGNIVVFLPCKSDVEMMYEDFVKKLPKINVSLQLRGKRMGSVELFRLHSSLSTPPKMYKSAPSSDGCVGYTEIQIYDLYLMLGVEYVMKTRISMIICVRRTSLGGSFDKPLKCYIMYTEDDVQKFQFLKPPDSANLESSISDLTKLGALDASGQLTELGYKICKFPLEPPVAVIVIAGHVLGCLDGAITVASMLLGDSDDKWCEKNYLHQAALERGKALKEKIASIAMQLDLYNDACSNDYESNVKKAILQGYFTNVAKLESCGHYTTKKGEKINPHPSSSLEQKPSYVMFSNYVPTATRDFIQIVSDIDPDWLDSECSFA</sequence>
<dbReference type="InterPro" id="IPR048333">
    <property type="entry name" value="HA2_WH"/>
</dbReference>
<dbReference type="EC" id="3.6.4.13" evidence="1"/>
<dbReference type="PANTHER" id="PTHR18934:SF99">
    <property type="entry name" value="ATP-DEPENDENT RNA HELICASE DHX37-RELATED"/>
    <property type="match status" value="1"/>
</dbReference>
<comment type="catalytic activity">
    <reaction evidence="6">
        <text>ATP + H2O = ADP + phosphate + H(+)</text>
        <dbReference type="Rhea" id="RHEA:13065"/>
        <dbReference type="ChEBI" id="CHEBI:15377"/>
        <dbReference type="ChEBI" id="CHEBI:15378"/>
        <dbReference type="ChEBI" id="CHEBI:30616"/>
        <dbReference type="ChEBI" id="CHEBI:43474"/>
        <dbReference type="ChEBI" id="CHEBI:456216"/>
        <dbReference type="EC" id="3.6.4.13"/>
    </reaction>
</comment>
<evidence type="ECO:0000313" key="9">
    <source>
        <dbReference type="Proteomes" id="UP000245207"/>
    </source>
</evidence>
<comment type="caution">
    <text evidence="8">The sequence shown here is derived from an EMBL/GenBank/DDBJ whole genome shotgun (WGS) entry which is preliminary data.</text>
</comment>
<dbReference type="GO" id="GO:0005524">
    <property type="term" value="F:ATP binding"/>
    <property type="evidence" value="ECO:0007669"/>
    <property type="project" value="UniProtKB-KW"/>
</dbReference>
<evidence type="ECO:0000256" key="3">
    <source>
        <dbReference type="ARBA" id="ARBA00022801"/>
    </source>
</evidence>
<gene>
    <name evidence="8" type="ORF">CTI12_AA440510</name>
</gene>
<dbReference type="Pfam" id="PF04408">
    <property type="entry name" value="WHD_HA2"/>
    <property type="match status" value="1"/>
</dbReference>
<dbReference type="Proteomes" id="UP000245207">
    <property type="component" value="Unassembled WGS sequence"/>
</dbReference>
<keyword evidence="9" id="KW-1185">Reference proteome</keyword>
<keyword evidence="3" id="KW-0378">Hydrolase</keyword>
<name>A0A2U1LYA9_ARTAN</name>
<evidence type="ECO:0000256" key="6">
    <source>
        <dbReference type="ARBA" id="ARBA00047984"/>
    </source>
</evidence>
<evidence type="ECO:0000256" key="1">
    <source>
        <dbReference type="ARBA" id="ARBA00012552"/>
    </source>
</evidence>
<dbReference type="GO" id="GO:0003723">
    <property type="term" value="F:RNA binding"/>
    <property type="evidence" value="ECO:0007669"/>
    <property type="project" value="TreeGrafter"/>
</dbReference>
<dbReference type="InterPro" id="IPR007502">
    <property type="entry name" value="Helicase-assoc_dom"/>
</dbReference>
<dbReference type="GO" id="GO:0016787">
    <property type="term" value="F:hydrolase activity"/>
    <property type="evidence" value="ECO:0007669"/>
    <property type="project" value="UniProtKB-KW"/>
</dbReference>
<dbReference type="InterPro" id="IPR011709">
    <property type="entry name" value="DEAD-box_helicase_OB_fold"/>
</dbReference>
<keyword evidence="5" id="KW-0067">ATP-binding</keyword>
<protein>
    <recommendedName>
        <fullName evidence="1">RNA helicase</fullName>
        <ecNumber evidence="1">3.6.4.13</ecNumber>
    </recommendedName>
</protein>
<reference evidence="8 9" key="1">
    <citation type="journal article" date="2018" name="Mol. Plant">
        <title>The genome of Artemisia annua provides insight into the evolution of Asteraceae family and artemisinin biosynthesis.</title>
        <authorList>
            <person name="Shen Q."/>
            <person name="Zhang L."/>
            <person name="Liao Z."/>
            <person name="Wang S."/>
            <person name="Yan T."/>
            <person name="Shi P."/>
            <person name="Liu M."/>
            <person name="Fu X."/>
            <person name="Pan Q."/>
            <person name="Wang Y."/>
            <person name="Lv Z."/>
            <person name="Lu X."/>
            <person name="Zhang F."/>
            <person name="Jiang W."/>
            <person name="Ma Y."/>
            <person name="Chen M."/>
            <person name="Hao X."/>
            <person name="Li L."/>
            <person name="Tang Y."/>
            <person name="Lv G."/>
            <person name="Zhou Y."/>
            <person name="Sun X."/>
            <person name="Brodelius P.E."/>
            <person name="Rose J.K.C."/>
            <person name="Tang K."/>
        </authorList>
    </citation>
    <scope>NUCLEOTIDE SEQUENCE [LARGE SCALE GENOMIC DNA]</scope>
    <source>
        <strain evidence="9">cv. Huhao1</strain>
        <tissue evidence="8">Leaf</tissue>
    </source>
</reference>
<dbReference type="Pfam" id="PF07717">
    <property type="entry name" value="OB_NTP_bind"/>
    <property type="match status" value="1"/>
</dbReference>
<keyword evidence="2" id="KW-0547">Nucleotide-binding</keyword>
<organism evidence="8 9">
    <name type="scientific">Artemisia annua</name>
    <name type="common">Sweet wormwood</name>
    <dbReference type="NCBI Taxonomy" id="35608"/>
    <lineage>
        <taxon>Eukaryota</taxon>
        <taxon>Viridiplantae</taxon>
        <taxon>Streptophyta</taxon>
        <taxon>Embryophyta</taxon>
        <taxon>Tracheophyta</taxon>
        <taxon>Spermatophyta</taxon>
        <taxon>Magnoliopsida</taxon>
        <taxon>eudicotyledons</taxon>
        <taxon>Gunneridae</taxon>
        <taxon>Pentapetalae</taxon>
        <taxon>asterids</taxon>
        <taxon>campanulids</taxon>
        <taxon>Asterales</taxon>
        <taxon>Asteraceae</taxon>
        <taxon>Asteroideae</taxon>
        <taxon>Anthemideae</taxon>
        <taxon>Artemisiinae</taxon>
        <taxon>Artemisia</taxon>
    </lineage>
</organism>
<dbReference type="Gene3D" id="1.20.120.1080">
    <property type="match status" value="1"/>
</dbReference>
<dbReference type="AlphaFoldDB" id="A0A2U1LYA9"/>
<dbReference type="EMBL" id="PKPP01007230">
    <property type="protein sequence ID" value="PWA53988.1"/>
    <property type="molecule type" value="Genomic_DNA"/>
</dbReference>
<dbReference type="PANTHER" id="PTHR18934">
    <property type="entry name" value="ATP-DEPENDENT RNA HELICASE"/>
    <property type="match status" value="1"/>
</dbReference>
<evidence type="ECO:0000256" key="5">
    <source>
        <dbReference type="ARBA" id="ARBA00022840"/>
    </source>
</evidence>
<accession>A0A2U1LYA9</accession>
<dbReference type="SMART" id="SM00847">
    <property type="entry name" value="HA2"/>
    <property type="match status" value="1"/>
</dbReference>
<dbReference type="STRING" id="35608.A0A2U1LYA9"/>
<dbReference type="GO" id="GO:0003724">
    <property type="term" value="F:RNA helicase activity"/>
    <property type="evidence" value="ECO:0007669"/>
    <property type="project" value="UniProtKB-EC"/>
</dbReference>
<proteinExistence type="predicted"/>
<evidence type="ECO:0000256" key="2">
    <source>
        <dbReference type="ARBA" id="ARBA00022741"/>
    </source>
</evidence>
<evidence type="ECO:0000256" key="4">
    <source>
        <dbReference type="ARBA" id="ARBA00022806"/>
    </source>
</evidence>
<keyword evidence="4 8" id="KW-0347">Helicase</keyword>